<dbReference type="Pfam" id="PF02537">
    <property type="entry name" value="CRCB"/>
    <property type="match status" value="1"/>
</dbReference>
<organism evidence="9">
    <name type="scientific">freshwater metagenome</name>
    <dbReference type="NCBI Taxonomy" id="449393"/>
    <lineage>
        <taxon>unclassified sequences</taxon>
        <taxon>metagenomes</taxon>
        <taxon>ecological metagenomes</taxon>
    </lineage>
</organism>
<keyword evidence="3 8" id="KW-0812">Transmembrane</keyword>
<keyword evidence="4 8" id="KW-1133">Transmembrane helix</keyword>
<feature type="transmembrane region" description="Helical" evidence="8">
    <location>
        <begin position="79"/>
        <end position="99"/>
    </location>
</feature>
<dbReference type="PANTHER" id="PTHR28259">
    <property type="entry name" value="FLUORIDE EXPORT PROTEIN 1-RELATED"/>
    <property type="match status" value="1"/>
</dbReference>
<feature type="transmembrane region" description="Helical" evidence="8">
    <location>
        <begin position="43"/>
        <end position="67"/>
    </location>
</feature>
<evidence type="ECO:0000256" key="4">
    <source>
        <dbReference type="ARBA" id="ARBA00022989"/>
    </source>
</evidence>
<evidence type="ECO:0000256" key="6">
    <source>
        <dbReference type="ARBA" id="ARBA00035120"/>
    </source>
</evidence>
<evidence type="ECO:0000256" key="3">
    <source>
        <dbReference type="ARBA" id="ARBA00022692"/>
    </source>
</evidence>
<dbReference type="AlphaFoldDB" id="A0A6J7RCK6"/>
<evidence type="ECO:0000256" key="1">
    <source>
        <dbReference type="ARBA" id="ARBA00004651"/>
    </source>
</evidence>
<comment type="subcellular location">
    <subcellularLocation>
        <location evidence="1">Cell membrane</location>
        <topology evidence="1">Multi-pass membrane protein</topology>
    </subcellularLocation>
</comment>
<name>A0A6J7RCK6_9ZZZZ</name>
<comment type="similarity">
    <text evidence="6">Belongs to the fluoride channel Fluc/FEX (TC 1.A.43) family.</text>
</comment>
<proteinExistence type="inferred from homology"/>
<dbReference type="InterPro" id="IPR003691">
    <property type="entry name" value="FluC"/>
</dbReference>
<comment type="catalytic activity">
    <reaction evidence="7">
        <text>fluoride(in) = fluoride(out)</text>
        <dbReference type="Rhea" id="RHEA:76159"/>
        <dbReference type="ChEBI" id="CHEBI:17051"/>
    </reaction>
    <physiologicalReaction direction="left-to-right" evidence="7">
        <dbReference type="Rhea" id="RHEA:76160"/>
    </physiologicalReaction>
</comment>
<evidence type="ECO:0000256" key="2">
    <source>
        <dbReference type="ARBA" id="ARBA00022475"/>
    </source>
</evidence>
<reference evidence="9" key="1">
    <citation type="submission" date="2020-05" db="EMBL/GenBank/DDBJ databases">
        <authorList>
            <person name="Chiriac C."/>
            <person name="Salcher M."/>
            <person name="Ghai R."/>
            <person name="Kavagutti S V."/>
        </authorList>
    </citation>
    <scope>NUCLEOTIDE SEQUENCE</scope>
</reference>
<feature type="transmembrane region" description="Helical" evidence="8">
    <location>
        <begin position="114"/>
        <end position="136"/>
    </location>
</feature>
<dbReference type="GO" id="GO:1903425">
    <property type="term" value="F:fluoride transmembrane transporter activity"/>
    <property type="evidence" value="ECO:0007669"/>
    <property type="project" value="TreeGrafter"/>
</dbReference>
<dbReference type="GO" id="GO:0005886">
    <property type="term" value="C:plasma membrane"/>
    <property type="evidence" value="ECO:0007669"/>
    <property type="project" value="UniProtKB-SubCell"/>
</dbReference>
<feature type="transmembrane region" description="Helical" evidence="8">
    <location>
        <begin position="12"/>
        <end position="31"/>
    </location>
</feature>
<gene>
    <name evidence="9" type="ORF">UFOPK3992_02022</name>
</gene>
<sequence length="154" mass="15722">MAPHPGGREVAPLALVVSAGGMLGALGRLSLDTAIPRADVMSWPWATFAVNISGSLLLGFLLVLLLARFGESPSTRAGRWARPFLVTGVLGGFTTFSAVSSQVRELLATSTTLALAYAVGSVLCCVLAVALGSALAHRIVGATSAPTMSVLDES</sequence>
<keyword evidence="5 8" id="KW-0472">Membrane</keyword>
<dbReference type="EMBL" id="CAFBOZ010000374">
    <property type="protein sequence ID" value="CAB5026406.1"/>
    <property type="molecule type" value="Genomic_DNA"/>
</dbReference>
<evidence type="ECO:0000256" key="7">
    <source>
        <dbReference type="ARBA" id="ARBA00035585"/>
    </source>
</evidence>
<dbReference type="PANTHER" id="PTHR28259:SF1">
    <property type="entry name" value="FLUORIDE EXPORT PROTEIN 1-RELATED"/>
    <property type="match status" value="1"/>
</dbReference>
<accession>A0A6J7RCK6</accession>
<evidence type="ECO:0000256" key="5">
    <source>
        <dbReference type="ARBA" id="ARBA00023136"/>
    </source>
</evidence>
<evidence type="ECO:0000313" key="9">
    <source>
        <dbReference type="EMBL" id="CAB5026406.1"/>
    </source>
</evidence>
<protein>
    <submittedName>
        <fullName evidence="9">Unannotated protein</fullName>
    </submittedName>
</protein>
<dbReference type="HAMAP" id="MF_00454">
    <property type="entry name" value="FluC"/>
    <property type="match status" value="1"/>
</dbReference>
<evidence type="ECO:0000256" key="8">
    <source>
        <dbReference type="SAM" id="Phobius"/>
    </source>
</evidence>
<keyword evidence="2" id="KW-1003">Cell membrane</keyword>